<dbReference type="EMBL" id="JACGWJ010000007">
    <property type="protein sequence ID" value="KAL0409618.1"/>
    <property type="molecule type" value="Genomic_DNA"/>
</dbReference>
<reference evidence="2" key="1">
    <citation type="submission" date="2020-06" db="EMBL/GenBank/DDBJ databases">
        <authorList>
            <person name="Li T."/>
            <person name="Hu X."/>
            <person name="Zhang T."/>
            <person name="Song X."/>
            <person name="Zhang H."/>
            <person name="Dai N."/>
            <person name="Sheng W."/>
            <person name="Hou X."/>
            <person name="Wei L."/>
        </authorList>
    </citation>
    <scope>NUCLEOTIDE SEQUENCE</scope>
    <source>
        <strain evidence="2">G02</strain>
        <tissue evidence="2">Leaf</tissue>
    </source>
</reference>
<evidence type="ECO:0000259" key="1">
    <source>
        <dbReference type="Pfam" id="PF22936"/>
    </source>
</evidence>
<name>A0AAW2TXS2_SESRA</name>
<organism evidence="2">
    <name type="scientific">Sesamum radiatum</name>
    <name type="common">Black benniseed</name>
    <dbReference type="NCBI Taxonomy" id="300843"/>
    <lineage>
        <taxon>Eukaryota</taxon>
        <taxon>Viridiplantae</taxon>
        <taxon>Streptophyta</taxon>
        <taxon>Embryophyta</taxon>
        <taxon>Tracheophyta</taxon>
        <taxon>Spermatophyta</taxon>
        <taxon>Magnoliopsida</taxon>
        <taxon>eudicotyledons</taxon>
        <taxon>Gunneridae</taxon>
        <taxon>Pentapetalae</taxon>
        <taxon>asterids</taxon>
        <taxon>lamiids</taxon>
        <taxon>Lamiales</taxon>
        <taxon>Pedaliaceae</taxon>
        <taxon>Sesamum</taxon>
    </lineage>
</organism>
<accession>A0AAW2TXS2</accession>
<dbReference type="AlphaFoldDB" id="A0AAW2TXS2"/>
<sequence>MAEYQAEVSMANTSNGRTRQVVENPQPVEGGGFILVSSVLTEDNYLVLSRAISVQRNSRCIHLCVFRQESLVGTRGKGSDLTSLFSIELTKIMAEDSSSHLQHNTPFEDVRINFAHLEDIEESTSNLYGFNDIDCGSWIVDSGATRDVCADLKYFANYFKASKPLKVSLPDSSKQVIAHIGTVKLPNYITLENVLHIPTFSVNLLSVSQLWHALPVSFHFLKSGCILQDQWNKVKLAVGRLVRHLYILDHEYLTMNPSLFLLLLIVLNQLL</sequence>
<gene>
    <name evidence="2" type="ORF">Sradi_1896200</name>
</gene>
<dbReference type="InterPro" id="IPR054722">
    <property type="entry name" value="PolX-like_BBD"/>
</dbReference>
<reference evidence="2" key="2">
    <citation type="journal article" date="2024" name="Plant">
        <title>Genomic evolution and insights into agronomic trait innovations of Sesamum species.</title>
        <authorList>
            <person name="Miao H."/>
            <person name="Wang L."/>
            <person name="Qu L."/>
            <person name="Liu H."/>
            <person name="Sun Y."/>
            <person name="Le M."/>
            <person name="Wang Q."/>
            <person name="Wei S."/>
            <person name="Zheng Y."/>
            <person name="Lin W."/>
            <person name="Duan Y."/>
            <person name="Cao H."/>
            <person name="Xiong S."/>
            <person name="Wang X."/>
            <person name="Wei L."/>
            <person name="Li C."/>
            <person name="Ma Q."/>
            <person name="Ju M."/>
            <person name="Zhao R."/>
            <person name="Li G."/>
            <person name="Mu C."/>
            <person name="Tian Q."/>
            <person name="Mei H."/>
            <person name="Zhang T."/>
            <person name="Gao T."/>
            <person name="Zhang H."/>
        </authorList>
    </citation>
    <scope>NUCLEOTIDE SEQUENCE</scope>
    <source>
        <strain evidence="2">G02</strain>
    </source>
</reference>
<dbReference type="Pfam" id="PF22936">
    <property type="entry name" value="Pol_BBD"/>
    <property type="match status" value="1"/>
</dbReference>
<comment type="caution">
    <text evidence="2">The sequence shown here is derived from an EMBL/GenBank/DDBJ whole genome shotgun (WGS) entry which is preliminary data.</text>
</comment>
<evidence type="ECO:0000313" key="2">
    <source>
        <dbReference type="EMBL" id="KAL0409618.1"/>
    </source>
</evidence>
<feature type="domain" description="Retrovirus-related Pol polyprotein from transposon TNT 1-94-like beta-barrel" evidence="1">
    <location>
        <begin position="138"/>
        <end position="210"/>
    </location>
</feature>
<protein>
    <recommendedName>
        <fullName evidence="1">Retrovirus-related Pol polyprotein from transposon TNT 1-94-like beta-barrel domain-containing protein</fullName>
    </recommendedName>
</protein>
<proteinExistence type="predicted"/>